<feature type="non-terminal residue" evidence="2">
    <location>
        <position position="26"/>
    </location>
</feature>
<sequence>MMAAEQSYTPPFPNDPTLLGSLLRNL</sequence>
<organism evidence="2 3">
    <name type="scientific">Trifolium medium</name>
    <dbReference type="NCBI Taxonomy" id="97028"/>
    <lineage>
        <taxon>Eukaryota</taxon>
        <taxon>Viridiplantae</taxon>
        <taxon>Streptophyta</taxon>
        <taxon>Embryophyta</taxon>
        <taxon>Tracheophyta</taxon>
        <taxon>Spermatophyta</taxon>
        <taxon>Magnoliopsida</taxon>
        <taxon>eudicotyledons</taxon>
        <taxon>Gunneridae</taxon>
        <taxon>Pentapetalae</taxon>
        <taxon>rosids</taxon>
        <taxon>fabids</taxon>
        <taxon>Fabales</taxon>
        <taxon>Fabaceae</taxon>
        <taxon>Papilionoideae</taxon>
        <taxon>50 kb inversion clade</taxon>
        <taxon>NPAAA clade</taxon>
        <taxon>Hologalegina</taxon>
        <taxon>IRL clade</taxon>
        <taxon>Trifolieae</taxon>
        <taxon>Trifolium</taxon>
    </lineage>
</organism>
<comment type="caution">
    <text evidence="2">The sequence shown here is derived from an EMBL/GenBank/DDBJ whole genome shotgun (WGS) entry which is preliminary data.</text>
</comment>
<dbReference type="Proteomes" id="UP000265520">
    <property type="component" value="Unassembled WGS sequence"/>
</dbReference>
<evidence type="ECO:0000313" key="3">
    <source>
        <dbReference type="Proteomes" id="UP000265520"/>
    </source>
</evidence>
<dbReference type="AlphaFoldDB" id="A0A392VA60"/>
<name>A0A392VA60_9FABA</name>
<feature type="region of interest" description="Disordered" evidence="1">
    <location>
        <begin position="1"/>
        <end position="26"/>
    </location>
</feature>
<evidence type="ECO:0000256" key="1">
    <source>
        <dbReference type="SAM" id="MobiDB-lite"/>
    </source>
</evidence>
<proteinExistence type="predicted"/>
<reference evidence="2 3" key="1">
    <citation type="journal article" date="2018" name="Front. Plant Sci.">
        <title>Red Clover (Trifolium pratense) and Zigzag Clover (T. medium) - A Picture of Genomic Similarities and Differences.</title>
        <authorList>
            <person name="Dluhosova J."/>
            <person name="Istvanek J."/>
            <person name="Nedelnik J."/>
            <person name="Repkova J."/>
        </authorList>
    </citation>
    <scope>NUCLEOTIDE SEQUENCE [LARGE SCALE GENOMIC DNA]</scope>
    <source>
        <strain evidence="3">cv. 10/8</strain>
        <tissue evidence="2">Leaf</tissue>
    </source>
</reference>
<protein>
    <submittedName>
        <fullName evidence="2">Uncharacterized protein</fullName>
    </submittedName>
</protein>
<keyword evidence="3" id="KW-1185">Reference proteome</keyword>
<evidence type="ECO:0000313" key="2">
    <source>
        <dbReference type="EMBL" id="MCI84342.1"/>
    </source>
</evidence>
<accession>A0A392VA60</accession>
<dbReference type="EMBL" id="LXQA011088695">
    <property type="protein sequence ID" value="MCI84342.1"/>
    <property type="molecule type" value="Genomic_DNA"/>
</dbReference>